<dbReference type="CDD" id="cd07035">
    <property type="entry name" value="TPP_PYR_POX_like"/>
    <property type="match status" value="1"/>
</dbReference>
<dbReference type="GO" id="GO:0003984">
    <property type="term" value="F:acetolactate synthase activity"/>
    <property type="evidence" value="ECO:0007669"/>
    <property type="project" value="TreeGrafter"/>
</dbReference>
<dbReference type="OrthoDB" id="9785953at2"/>
<dbReference type="GO" id="GO:0009097">
    <property type="term" value="P:isoleucine biosynthetic process"/>
    <property type="evidence" value="ECO:0007669"/>
    <property type="project" value="TreeGrafter"/>
</dbReference>
<dbReference type="GO" id="GO:0000287">
    <property type="term" value="F:magnesium ion binding"/>
    <property type="evidence" value="ECO:0007669"/>
    <property type="project" value="InterPro"/>
</dbReference>
<dbReference type="Gene3D" id="3.40.50.1220">
    <property type="entry name" value="TPP-binding domain"/>
    <property type="match status" value="1"/>
</dbReference>
<dbReference type="Pfam" id="PF02775">
    <property type="entry name" value="TPP_enzyme_C"/>
    <property type="match status" value="1"/>
</dbReference>
<dbReference type="Proteomes" id="UP000287330">
    <property type="component" value="Unassembled WGS sequence"/>
</dbReference>
<evidence type="ECO:0000256" key="2">
    <source>
        <dbReference type="ARBA" id="ARBA00001964"/>
    </source>
</evidence>
<dbReference type="Pfam" id="PF00205">
    <property type="entry name" value="TPP_enzyme_M"/>
    <property type="match status" value="1"/>
</dbReference>
<feature type="domain" description="Thiamine pyrophosphate enzyme N-terminal TPP-binding" evidence="9">
    <location>
        <begin position="4"/>
        <end position="121"/>
    </location>
</feature>
<comment type="caution">
    <text evidence="10">The sequence shown here is derived from an EMBL/GenBank/DDBJ whole genome shotgun (WGS) entry which is preliminary data.</text>
</comment>
<dbReference type="GO" id="GO:0005948">
    <property type="term" value="C:acetolactate synthase complex"/>
    <property type="evidence" value="ECO:0007669"/>
    <property type="project" value="TreeGrafter"/>
</dbReference>
<evidence type="ECO:0000259" key="8">
    <source>
        <dbReference type="Pfam" id="PF02775"/>
    </source>
</evidence>
<name>A0A432Y9D6_9GAMM</name>
<dbReference type="PANTHER" id="PTHR18968">
    <property type="entry name" value="THIAMINE PYROPHOSPHATE ENZYMES"/>
    <property type="match status" value="1"/>
</dbReference>
<proteinExistence type="inferred from homology"/>
<evidence type="ECO:0000256" key="3">
    <source>
        <dbReference type="ARBA" id="ARBA00007812"/>
    </source>
</evidence>
<dbReference type="InterPro" id="IPR029035">
    <property type="entry name" value="DHS-like_NAD/FAD-binding_dom"/>
</dbReference>
<comment type="similarity">
    <text evidence="3 6">Belongs to the TPP enzyme family.</text>
</comment>
<evidence type="ECO:0000256" key="4">
    <source>
        <dbReference type="ARBA" id="ARBA00022723"/>
    </source>
</evidence>
<evidence type="ECO:0000256" key="5">
    <source>
        <dbReference type="ARBA" id="ARBA00023052"/>
    </source>
</evidence>
<dbReference type="GO" id="GO:0009099">
    <property type="term" value="P:L-valine biosynthetic process"/>
    <property type="evidence" value="ECO:0007669"/>
    <property type="project" value="TreeGrafter"/>
</dbReference>
<evidence type="ECO:0000259" key="7">
    <source>
        <dbReference type="Pfam" id="PF00205"/>
    </source>
</evidence>
<dbReference type="InterPro" id="IPR011766">
    <property type="entry name" value="TPP_enzyme_TPP-bd"/>
</dbReference>
<dbReference type="CDD" id="cd00568">
    <property type="entry name" value="TPP_enzymes"/>
    <property type="match status" value="1"/>
</dbReference>
<feature type="domain" description="Thiamine pyrophosphate enzyme TPP-binding" evidence="8">
    <location>
        <begin position="390"/>
        <end position="537"/>
    </location>
</feature>
<accession>A0A432Y9D6</accession>
<evidence type="ECO:0000313" key="11">
    <source>
        <dbReference type="Proteomes" id="UP000287330"/>
    </source>
</evidence>
<dbReference type="RefSeq" id="WP_110573330.1">
    <property type="nucleotide sequence ID" value="NZ_PIPV01000002.1"/>
</dbReference>
<comment type="cofactor">
    <cofactor evidence="1">
        <name>Mg(2+)</name>
        <dbReference type="ChEBI" id="CHEBI:18420"/>
    </cofactor>
</comment>
<evidence type="ECO:0000256" key="1">
    <source>
        <dbReference type="ARBA" id="ARBA00001946"/>
    </source>
</evidence>
<protein>
    <submittedName>
        <fullName evidence="10">Acetolactate synthase large subunit</fullName>
    </submittedName>
</protein>
<reference evidence="11" key="1">
    <citation type="journal article" date="2018" name="Front. Microbiol.">
        <title>Genome-Based Analysis Reveals the Taxonomy and Diversity of the Family Idiomarinaceae.</title>
        <authorList>
            <person name="Liu Y."/>
            <person name="Lai Q."/>
            <person name="Shao Z."/>
        </authorList>
    </citation>
    <scope>NUCLEOTIDE SEQUENCE [LARGE SCALE GENOMIC DNA]</scope>
    <source>
        <strain evidence="11">F23</strain>
    </source>
</reference>
<keyword evidence="4" id="KW-0479">Metal-binding</keyword>
<keyword evidence="5 6" id="KW-0786">Thiamine pyrophosphate</keyword>
<dbReference type="PANTHER" id="PTHR18968:SF166">
    <property type="entry name" value="2-HYDROXYACYL-COA LYASE 2"/>
    <property type="match status" value="1"/>
</dbReference>
<gene>
    <name evidence="10" type="ORF">CWE25_03505</name>
</gene>
<dbReference type="GO" id="GO:0030976">
    <property type="term" value="F:thiamine pyrophosphate binding"/>
    <property type="evidence" value="ECO:0007669"/>
    <property type="project" value="InterPro"/>
</dbReference>
<evidence type="ECO:0000259" key="9">
    <source>
        <dbReference type="Pfam" id="PF02776"/>
    </source>
</evidence>
<dbReference type="InterPro" id="IPR012001">
    <property type="entry name" value="Thiamin_PyroP_enz_TPP-bd_dom"/>
</dbReference>
<dbReference type="GO" id="GO:0050660">
    <property type="term" value="F:flavin adenine dinucleotide binding"/>
    <property type="evidence" value="ECO:0007669"/>
    <property type="project" value="TreeGrafter"/>
</dbReference>
<evidence type="ECO:0000256" key="6">
    <source>
        <dbReference type="RuleBase" id="RU362132"/>
    </source>
</evidence>
<dbReference type="InterPro" id="IPR045229">
    <property type="entry name" value="TPP_enz"/>
</dbReference>
<dbReference type="InterPro" id="IPR000399">
    <property type="entry name" value="TPP-bd_CS"/>
</dbReference>
<dbReference type="AlphaFoldDB" id="A0A432Y9D6"/>
<evidence type="ECO:0000313" key="10">
    <source>
        <dbReference type="EMBL" id="RUO57543.1"/>
    </source>
</evidence>
<dbReference type="EMBL" id="PIPV01000002">
    <property type="protein sequence ID" value="RUO57543.1"/>
    <property type="molecule type" value="Genomic_DNA"/>
</dbReference>
<dbReference type="InterPro" id="IPR029061">
    <property type="entry name" value="THDP-binding"/>
</dbReference>
<dbReference type="InterPro" id="IPR012000">
    <property type="entry name" value="Thiamin_PyroP_enz_cen_dom"/>
</dbReference>
<dbReference type="SUPFAM" id="SSF52467">
    <property type="entry name" value="DHS-like NAD/FAD-binding domain"/>
    <property type="match status" value="1"/>
</dbReference>
<comment type="cofactor">
    <cofactor evidence="2">
        <name>thiamine diphosphate</name>
        <dbReference type="ChEBI" id="CHEBI:58937"/>
    </cofactor>
</comment>
<keyword evidence="11" id="KW-1185">Reference proteome</keyword>
<dbReference type="SUPFAM" id="SSF52518">
    <property type="entry name" value="Thiamin diphosphate-binding fold (THDP-binding)"/>
    <property type="match status" value="2"/>
</dbReference>
<dbReference type="Pfam" id="PF02776">
    <property type="entry name" value="TPP_enzyme_N"/>
    <property type="match status" value="1"/>
</dbReference>
<dbReference type="PROSITE" id="PS00187">
    <property type="entry name" value="TPP_ENZYMES"/>
    <property type="match status" value="1"/>
</dbReference>
<organism evidence="10 11">
    <name type="scientific">Idiomarina fontislapidosi</name>
    <dbReference type="NCBI Taxonomy" id="263723"/>
    <lineage>
        <taxon>Bacteria</taxon>
        <taxon>Pseudomonadati</taxon>
        <taxon>Pseudomonadota</taxon>
        <taxon>Gammaproteobacteria</taxon>
        <taxon>Alteromonadales</taxon>
        <taxon>Idiomarinaceae</taxon>
        <taxon>Idiomarina</taxon>
    </lineage>
</organism>
<feature type="domain" description="Thiamine pyrophosphate enzyme central" evidence="7">
    <location>
        <begin position="193"/>
        <end position="326"/>
    </location>
</feature>
<sequence>MRKNAAQLAVMALERLGVTHTFGIPGVHNTEFYDALNASQKITPILVTHEGGAAFMADGMSRVRPMHEGIGVLAIVPAAGFTHAASGIGEAYLDGVPMLVISGGVRSDTPHDFVLHGVDQLELAKGITKGAFRISHQNEVTDTLYAAYQLATEGKPGPVSVEIPVNLQLFDAAVDKPNAPPQTNQPMIDKKALERAIELISAGKRPGIFAGWGARHAQAALVELAEHLQAPVATTLQGLSVFPHDHPLHAGFGFSPSAVPAARSSFAQCDVMIAIGTRFAEIPTGSFSAVVPENLIHIDIDDAVFDRNYPSQVSIQGDADEVLQQLNEALRDQPARSENTQLIATIKQQKQAYINEWRAHDSGSRVNPQYFFEALSAQLDDNATIVLDDGNHTYLAAELLPLKAAMTLLTPTDYNAMGYAVPAAIGAKLAHPERQTIAVVGDGCFVMTGMELLTAKQQGLGVVCFVFNDGALSQIAQAQQMPYGRQPCTSLVGAKFEGMAIATGAHYLRIETEADLDAYLAEAFTTAAQGQSVLVDVNIDYSKPTCFTQGTVKSTFKRFPARQKLRIAGRAVKRKLLG</sequence>
<dbReference type="Gene3D" id="3.40.50.970">
    <property type="match status" value="2"/>
</dbReference>